<dbReference type="InterPro" id="IPR036628">
    <property type="entry name" value="Clp_N_dom_sf"/>
</dbReference>
<dbReference type="GO" id="GO:0006508">
    <property type="term" value="P:proteolysis"/>
    <property type="evidence" value="ECO:0007669"/>
    <property type="project" value="UniProtKB-KW"/>
</dbReference>
<dbReference type="InterPro" id="IPR004176">
    <property type="entry name" value="Clp_R_N"/>
</dbReference>
<proteinExistence type="predicted"/>
<dbReference type="Pfam" id="PF02861">
    <property type="entry name" value="Clp_N"/>
    <property type="match status" value="1"/>
</dbReference>
<evidence type="ECO:0000313" key="3">
    <source>
        <dbReference type="EMBL" id="MFC4834164.1"/>
    </source>
</evidence>
<protein>
    <submittedName>
        <fullName evidence="3">Clp protease N-terminal domain-containing protein</fullName>
    </submittedName>
</protein>
<dbReference type="SUPFAM" id="SSF81923">
    <property type="entry name" value="Double Clp-N motif"/>
    <property type="match status" value="1"/>
</dbReference>
<evidence type="ECO:0000313" key="4">
    <source>
        <dbReference type="Proteomes" id="UP001595909"/>
    </source>
</evidence>
<gene>
    <name evidence="3" type="ORF">ACFPEL_17240</name>
</gene>
<feature type="domain" description="Clp R" evidence="2">
    <location>
        <begin position="55"/>
        <end position="138"/>
    </location>
</feature>
<dbReference type="Proteomes" id="UP001595909">
    <property type="component" value="Unassembled WGS sequence"/>
</dbReference>
<sequence length="219" mass="21840">MGISTPIHDALAEALDALRGLDVSFDRPVDATSTDTEDDAGDREDLPAPTVAGDAERIVALAWAEAADRGHGAFGTGHLLLALVRAEGPERGLLADAGVTTATVGAAMALVASSSLSEPVDEGGDDVPVAGPAVAEVLAAGASDGVVSAAGLLTALLARPWGQAAEMLAALGVDADDLTDAVAGLAGRPEVAPRPMPRDPSGLLSSAWRRPAEDVTAEA</sequence>
<dbReference type="Gene3D" id="1.10.1780.10">
    <property type="entry name" value="Clp, N-terminal domain"/>
    <property type="match status" value="2"/>
</dbReference>
<dbReference type="GO" id="GO:0008233">
    <property type="term" value="F:peptidase activity"/>
    <property type="evidence" value="ECO:0007669"/>
    <property type="project" value="UniProtKB-KW"/>
</dbReference>
<comment type="caution">
    <text evidence="3">The sequence shown here is derived from an EMBL/GenBank/DDBJ whole genome shotgun (WGS) entry which is preliminary data.</text>
</comment>
<keyword evidence="3" id="KW-0378">Hydrolase</keyword>
<dbReference type="RefSeq" id="WP_274191950.1">
    <property type="nucleotide sequence ID" value="NZ_BAABHN010000038.1"/>
</dbReference>
<feature type="region of interest" description="Disordered" evidence="1">
    <location>
        <begin position="188"/>
        <end position="219"/>
    </location>
</feature>
<evidence type="ECO:0000256" key="1">
    <source>
        <dbReference type="SAM" id="MobiDB-lite"/>
    </source>
</evidence>
<accession>A0ABV9RKX5</accession>
<feature type="region of interest" description="Disordered" evidence="1">
    <location>
        <begin position="27"/>
        <end position="48"/>
    </location>
</feature>
<name>A0ABV9RKX5_9PSEU</name>
<keyword evidence="3" id="KW-0645">Protease</keyword>
<evidence type="ECO:0000259" key="2">
    <source>
        <dbReference type="Pfam" id="PF02861"/>
    </source>
</evidence>
<organism evidence="3 4">
    <name type="scientific">Actinomycetospora chibensis</name>
    <dbReference type="NCBI Taxonomy" id="663606"/>
    <lineage>
        <taxon>Bacteria</taxon>
        <taxon>Bacillati</taxon>
        <taxon>Actinomycetota</taxon>
        <taxon>Actinomycetes</taxon>
        <taxon>Pseudonocardiales</taxon>
        <taxon>Pseudonocardiaceae</taxon>
        <taxon>Actinomycetospora</taxon>
    </lineage>
</organism>
<dbReference type="EMBL" id="JBHSIM010000038">
    <property type="protein sequence ID" value="MFC4834164.1"/>
    <property type="molecule type" value="Genomic_DNA"/>
</dbReference>
<reference evidence="4" key="1">
    <citation type="journal article" date="2019" name="Int. J. Syst. Evol. Microbiol.">
        <title>The Global Catalogue of Microorganisms (GCM) 10K type strain sequencing project: providing services to taxonomists for standard genome sequencing and annotation.</title>
        <authorList>
            <consortium name="The Broad Institute Genomics Platform"/>
            <consortium name="The Broad Institute Genome Sequencing Center for Infectious Disease"/>
            <person name="Wu L."/>
            <person name="Ma J."/>
        </authorList>
    </citation>
    <scope>NUCLEOTIDE SEQUENCE [LARGE SCALE GENOMIC DNA]</scope>
    <source>
        <strain evidence="4">CCUG 50347</strain>
    </source>
</reference>
<keyword evidence="4" id="KW-1185">Reference proteome</keyword>